<dbReference type="AlphaFoldDB" id="A0ABD3Q9U7"/>
<dbReference type="PROSITE" id="PS00068">
    <property type="entry name" value="MDH"/>
    <property type="match status" value="1"/>
</dbReference>
<comment type="caution">
    <text evidence="10">The sequence shown here is derived from an EMBL/GenBank/DDBJ whole genome shotgun (WGS) entry which is preliminary data.</text>
</comment>
<dbReference type="GO" id="GO:0030060">
    <property type="term" value="F:L-malate dehydrogenase (NAD+) activity"/>
    <property type="evidence" value="ECO:0007669"/>
    <property type="project" value="UniProtKB-EC"/>
</dbReference>
<dbReference type="NCBIfam" id="TIGR01772">
    <property type="entry name" value="MDH_euk_gproteo"/>
    <property type="match status" value="1"/>
</dbReference>
<dbReference type="CDD" id="cd01337">
    <property type="entry name" value="MDH_glyoxysomal_mitochondrial"/>
    <property type="match status" value="1"/>
</dbReference>
<sequence length="435" mass="46012">MVCFSSVTAGSSLGSWVSSAGGSTSVLSAVVSSEVSVSLMERMMRGWCRMGDRHARDVKATEEKLCIDEGEASRNKAMPRDQTTRTTMIMNCLATKAISTIRPAFTRGIHATTTSTAKVAVLGAAGGIGQPLSLLCKLSPEVDELSCYDIVGTPGVAADLSHIPSKSSTLGRLPSPVKWPMGPNEGLKETLEGADVVVIPAGVPRKPGMTRDDLFNTNASIVKTLVEGCAQFCPDAMIAVISNPVNSTVPIAAEVLKKAGVYNPKKLAGVTTLDVCRANTFVANSQGWDPKDVDVTVIGGHAGITILPLFSRVNGAKFTDEELEALTVRTQFGGDEVVAAKAGAGSATLSMAYAGFVFAENVLKALRGEEVTQCAFVESSLTEAPYFASPVKFGKNGVEEILPLGELSAYEKQWLDKMMPELKKQIQKGIDFVNK</sequence>
<keyword evidence="5" id="KW-0560">Oxidoreductase</keyword>
<comment type="similarity">
    <text evidence="1">Belongs to the LDH/MDH superfamily. MDH type 1 family.</text>
</comment>
<keyword evidence="4" id="KW-0816">Tricarboxylic acid cycle</keyword>
<dbReference type="PANTHER" id="PTHR11540">
    <property type="entry name" value="MALATE AND LACTATE DEHYDROGENASE"/>
    <property type="match status" value="1"/>
</dbReference>
<evidence type="ECO:0000313" key="10">
    <source>
        <dbReference type="EMBL" id="KAL3797120.1"/>
    </source>
</evidence>
<evidence type="ECO:0000256" key="4">
    <source>
        <dbReference type="ARBA" id="ARBA00022532"/>
    </source>
</evidence>
<dbReference type="GO" id="GO:0006099">
    <property type="term" value="P:tricarboxylic acid cycle"/>
    <property type="evidence" value="ECO:0007669"/>
    <property type="project" value="UniProtKB-KW"/>
</dbReference>
<evidence type="ECO:0000256" key="5">
    <source>
        <dbReference type="ARBA" id="ARBA00023002"/>
    </source>
</evidence>
<dbReference type="Pfam" id="PF02866">
    <property type="entry name" value="Ldh_1_C"/>
    <property type="match status" value="1"/>
</dbReference>
<dbReference type="EC" id="1.1.1.37" evidence="3"/>
<feature type="domain" description="Lactate/malate dehydrogenase N-terminal" evidence="8">
    <location>
        <begin position="118"/>
        <end position="269"/>
    </location>
</feature>
<evidence type="ECO:0000256" key="3">
    <source>
        <dbReference type="ARBA" id="ARBA00012995"/>
    </source>
</evidence>
<proteinExistence type="inferred from homology"/>
<evidence type="ECO:0000256" key="2">
    <source>
        <dbReference type="ARBA" id="ARBA00011738"/>
    </source>
</evidence>
<dbReference type="Gene3D" id="3.40.50.720">
    <property type="entry name" value="NAD(P)-binding Rossmann-like Domain"/>
    <property type="match status" value="1"/>
</dbReference>
<dbReference type="Gene3D" id="3.90.110.10">
    <property type="entry name" value="Lactate dehydrogenase/glycoside hydrolase, family 4, C-terminal"/>
    <property type="match status" value="1"/>
</dbReference>
<dbReference type="InterPro" id="IPR001252">
    <property type="entry name" value="Malate_DH_AS"/>
</dbReference>
<gene>
    <name evidence="10" type="ORF">HJC23_000458</name>
</gene>
<accession>A0ABD3Q9U7</accession>
<evidence type="ECO:0000256" key="7">
    <source>
        <dbReference type="ARBA" id="ARBA00048313"/>
    </source>
</evidence>
<evidence type="ECO:0000256" key="1">
    <source>
        <dbReference type="ARBA" id="ARBA00008824"/>
    </source>
</evidence>
<dbReference type="PANTHER" id="PTHR11540:SF16">
    <property type="entry name" value="MALATE DEHYDROGENASE, MITOCHONDRIAL"/>
    <property type="match status" value="1"/>
</dbReference>
<dbReference type="Proteomes" id="UP001516023">
    <property type="component" value="Unassembled WGS sequence"/>
</dbReference>
<evidence type="ECO:0000313" key="11">
    <source>
        <dbReference type="Proteomes" id="UP001516023"/>
    </source>
</evidence>
<name>A0ABD3Q9U7_9STRA</name>
<evidence type="ECO:0000256" key="6">
    <source>
        <dbReference type="ARBA" id="ARBA00023027"/>
    </source>
</evidence>
<dbReference type="SUPFAM" id="SSF56327">
    <property type="entry name" value="LDH C-terminal domain-like"/>
    <property type="match status" value="1"/>
</dbReference>
<dbReference type="Pfam" id="PF00056">
    <property type="entry name" value="Ldh_1_N"/>
    <property type="match status" value="1"/>
</dbReference>
<feature type="domain" description="Lactate/malate dehydrogenase C-terminal" evidence="9">
    <location>
        <begin position="271"/>
        <end position="432"/>
    </location>
</feature>
<comment type="catalytic activity">
    <reaction evidence="7">
        <text>(S)-malate + NAD(+) = oxaloacetate + NADH + H(+)</text>
        <dbReference type="Rhea" id="RHEA:21432"/>
        <dbReference type="ChEBI" id="CHEBI:15378"/>
        <dbReference type="ChEBI" id="CHEBI:15589"/>
        <dbReference type="ChEBI" id="CHEBI:16452"/>
        <dbReference type="ChEBI" id="CHEBI:57540"/>
        <dbReference type="ChEBI" id="CHEBI:57945"/>
        <dbReference type="EC" id="1.1.1.37"/>
    </reaction>
</comment>
<dbReference type="FunFam" id="3.90.110.10:FF:000001">
    <property type="entry name" value="Malate dehydrogenase"/>
    <property type="match status" value="1"/>
</dbReference>
<dbReference type="InterPro" id="IPR010097">
    <property type="entry name" value="Malate_DH_type1"/>
</dbReference>
<evidence type="ECO:0000259" key="8">
    <source>
        <dbReference type="Pfam" id="PF00056"/>
    </source>
</evidence>
<organism evidence="10 11">
    <name type="scientific">Cyclotella cryptica</name>
    <dbReference type="NCBI Taxonomy" id="29204"/>
    <lineage>
        <taxon>Eukaryota</taxon>
        <taxon>Sar</taxon>
        <taxon>Stramenopiles</taxon>
        <taxon>Ochrophyta</taxon>
        <taxon>Bacillariophyta</taxon>
        <taxon>Coscinodiscophyceae</taxon>
        <taxon>Thalassiosirophycidae</taxon>
        <taxon>Stephanodiscales</taxon>
        <taxon>Stephanodiscaceae</taxon>
        <taxon>Cyclotella</taxon>
    </lineage>
</organism>
<protein>
    <recommendedName>
        <fullName evidence="3">malate dehydrogenase</fullName>
        <ecNumber evidence="3">1.1.1.37</ecNumber>
    </recommendedName>
</protein>
<dbReference type="EMBL" id="JABMIG020000057">
    <property type="protein sequence ID" value="KAL3797120.1"/>
    <property type="molecule type" value="Genomic_DNA"/>
</dbReference>
<reference evidence="10 11" key="1">
    <citation type="journal article" date="2020" name="G3 (Bethesda)">
        <title>Improved Reference Genome for Cyclotella cryptica CCMP332, a Model for Cell Wall Morphogenesis, Salinity Adaptation, and Lipid Production in Diatoms (Bacillariophyta).</title>
        <authorList>
            <person name="Roberts W.R."/>
            <person name="Downey K.M."/>
            <person name="Ruck E.C."/>
            <person name="Traller J.C."/>
            <person name="Alverson A.J."/>
        </authorList>
    </citation>
    <scope>NUCLEOTIDE SEQUENCE [LARGE SCALE GENOMIC DNA]</scope>
    <source>
        <strain evidence="10 11">CCMP332</strain>
    </source>
</reference>
<keyword evidence="11" id="KW-1185">Reference proteome</keyword>
<dbReference type="InterPro" id="IPR015955">
    <property type="entry name" value="Lactate_DH/Glyco_Ohase_4_C"/>
</dbReference>
<comment type="subunit">
    <text evidence="2">Homodimer.</text>
</comment>
<evidence type="ECO:0000259" key="9">
    <source>
        <dbReference type="Pfam" id="PF02866"/>
    </source>
</evidence>
<dbReference type="InterPro" id="IPR022383">
    <property type="entry name" value="Lactate/malate_DH_C"/>
</dbReference>
<dbReference type="SUPFAM" id="SSF51735">
    <property type="entry name" value="NAD(P)-binding Rossmann-fold domains"/>
    <property type="match status" value="1"/>
</dbReference>
<dbReference type="FunFam" id="3.40.50.720:FF:000013">
    <property type="entry name" value="Malate dehydrogenase"/>
    <property type="match status" value="1"/>
</dbReference>
<dbReference type="InterPro" id="IPR001236">
    <property type="entry name" value="Lactate/malate_DH_N"/>
</dbReference>
<keyword evidence="6" id="KW-0520">NAD</keyword>
<dbReference type="InterPro" id="IPR036291">
    <property type="entry name" value="NAD(P)-bd_dom_sf"/>
</dbReference>